<reference evidence="1 2" key="1">
    <citation type="submission" date="2022-09" db="EMBL/GenBank/DDBJ databases">
        <authorList>
            <person name="Han X.L."/>
            <person name="Wang Q."/>
            <person name="Lu T."/>
        </authorList>
    </citation>
    <scope>NUCLEOTIDE SEQUENCE [LARGE SCALE GENOMIC DNA]</scope>
    <source>
        <strain evidence="1 2">WQ 127069</strain>
    </source>
</reference>
<name>A0ABT2UV35_9BACL</name>
<dbReference type="EMBL" id="JAOQIO010000124">
    <property type="protein sequence ID" value="MCU6797991.1"/>
    <property type="molecule type" value="Genomic_DNA"/>
</dbReference>
<proteinExistence type="predicted"/>
<dbReference type="Pfam" id="PF09693">
    <property type="entry name" value="Phage_XkdX"/>
    <property type="match status" value="1"/>
</dbReference>
<evidence type="ECO:0000313" key="2">
    <source>
        <dbReference type="Proteomes" id="UP001652445"/>
    </source>
</evidence>
<dbReference type="InterPro" id="IPR010022">
    <property type="entry name" value="XkdX"/>
</dbReference>
<dbReference type="RefSeq" id="WP_262688673.1">
    <property type="nucleotide sequence ID" value="NZ_JAOQIO010000124.1"/>
</dbReference>
<evidence type="ECO:0000313" key="1">
    <source>
        <dbReference type="EMBL" id="MCU6797991.1"/>
    </source>
</evidence>
<organism evidence="1 2">
    <name type="scientific">Paenibacillus baimaensis</name>
    <dbReference type="NCBI Taxonomy" id="2982185"/>
    <lineage>
        <taxon>Bacteria</taxon>
        <taxon>Bacillati</taxon>
        <taxon>Bacillota</taxon>
        <taxon>Bacilli</taxon>
        <taxon>Bacillales</taxon>
        <taxon>Paenibacillaceae</taxon>
        <taxon>Paenibacillus</taxon>
    </lineage>
</organism>
<dbReference type="Proteomes" id="UP001652445">
    <property type="component" value="Unassembled WGS sequence"/>
</dbReference>
<gene>
    <name evidence="1" type="ORF">OB236_38290</name>
</gene>
<sequence length="47" mass="5666">MSEDFERLKSYFEKKWATKAQLKKYVQFGKISPEEYETITGEPYEVI</sequence>
<accession>A0ABT2UV35</accession>
<protein>
    <submittedName>
        <fullName evidence="1">XkdX family protein</fullName>
    </submittedName>
</protein>
<keyword evidence="2" id="KW-1185">Reference proteome</keyword>
<comment type="caution">
    <text evidence="1">The sequence shown here is derived from an EMBL/GenBank/DDBJ whole genome shotgun (WGS) entry which is preliminary data.</text>
</comment>
<dbReference type="NCBIfam" id="TIGR01669">
    <property type="entry name" value="phage_XkdX"/>
    <property type="match status" value="1"/>
</dbReference>